<organism evidence="1 2">
    <name type="scientific">Candidatus Dojkabacteria bacterium</name>
    <dbReference type="NCBI Taxonomy" id="2099670"/>
    <lineage>
        <taxon>Bacteria</taxon>
        <taxon>Candidatus Dojkabacteria</taxon>
    </lineage>
</organism>
<feature type="non-terminal residue" evidence="1">
    <location>
        <position position="1"/>
    </location>
</feature>
<dbReference type="Proteomes" id="UP000782843">
    <property type="component" value="Unassembled WGS sequence"/>
</dbReference>
<accession>A0A955RIA7</accession>
<reference evidence="1" key="1">
    <citation type="submission" date="2020-04" db="EMBL/GenBank/DDBJ databases">
        <authorList>
            <person name="Zhang T."/>
        </authorList>
    </citation>
    <scope>NUCLEOTIDE SEQUENCE</scope>
    <source>
        <strain evidence="1">HKST-UBA10</strain>
    </source>
</reference>
<gene>
    <name evidence="1" type="ORF">KC660_03695</name>
</gene>
<comment type="caution">
    <text evidence="1">The sequence shown here is derived from an EMBL/GenBank/DDBJ whole genome shotgun (WGS) entry which is preliminary data.</text>
</comment>
<dbReference type="AlphaFoldDB" id="A0A955RIA7"/>
<protein>
    <submittedName>
        <fullName evidence="1">DUF4012 domain-containing protein</fullName>
    </submittedName>
</protein>
<proteinExistence type="predicted"/>
<evidence type="ECO:0000313" key="1">
    <source>
        <dbReference type="EMBL" id="MCA9382483.1"/>
    </source>
</evidence>
<reference evidence="1" key="2">
    <citation type="journal article" date="2021" name="Microbiome">
        <title>Successional dynamics and alternative stable states in a saline activated sludge microbial community over 9 years.</title>
        <authorList>
            <person name="Wang Y."/>
            <person name="Ye J."/>
            <person name="Ju F."/>
            <person name="Liu L."/>
            <person name="Boyd J.A."/>
            <person name="Deng Y."/>
            <person name="Parks D.H."/>
            <person name="Jiang X."/>
            <person name="Yin X."/>
            <person name="Woodcroft B.J."/>
            <person name="Tyson G.W."/>
            <person name="Hugenholtz P."/>
            <person name="Polz M.F."/>
            <person name="Zhang T."/>
        </authorList>
    </citation>
    <scope>NUCLEOTIDE SEQUENCE</scope>
    <source>
        <strain evidence="1">HKST-UBA10</strain>
    </source>
</reference>
<sequence length="571" mass="64597">SIQEAATQRDLIALEKLFDQTEADLVALRASRDSNIPWLQNYEFSRFYYSDSEHFIEAGFHMLDAGREAIVLMKPFADAGGFKVEEDQVVEETGLAEAFATWVGIMPEIAADSDKVLEKLALAGGELAQVDASRYPEEFQGVTIRSNIETAQTTLVQLNDAAPDIKEALTIIPPLLGVDTGEKRYMILFQNDKELRPTGGFWTYVSTFKLNNGLLSSDFTSNGTYNVDFTLDAIDSYYTFPKVPAAYENHLKVERMFARDANISPDLPTSVDQFMVFWDLAIPLNSDFKPVDGVFTIDTKVLEELLEITGPVTLNGITYTPETVTLELEKIASLALKEQANRKRILGDLMEEMLINVFESERNIWPTIVEKGFDLAKRKHVQAYLYDEAGQQLLEKYNYGGRLVDTPDQDYAMVVSTNLGGGNTNGWFVNKEVEHELTKENGRWLRTTTVRFNYGEKDSSYDPFIQIYQDWVRLYVPQGSELVSLEGSQDEPGTAEEGNKTYFHGYITLNQGETKELVFKYYLPEDLAFGDTYSLYLQKQSGINKENHYVTVNGNRTLVELSTDETYITNL</sequence>
<dbReference type="EMBL" id="JAGQLG010000147">
    <property type="protein sequence ID" value="MCA9382483.1"/>
    <property type="molecule type" value="Genomic_DNA"/>
</dbReference>
<dbReference type="InterPro" id="IPR025101">
    <property type="entry name" value="DUF4012"/>
</dbReference>
<evidence type="ECO:0000313" key="2">
    <source>
        <dbReference type="Proteomes" id="UP000782843"/>
    </source>
</evidence>
<dbReference type="Pfam" id="PF13196">
    <property type="entry name" value="DUF4012"/>
    <property type="match status" value="1"/>
</dbReference>
<name>A0A955RIA7_9BACT</name>